<protein>
    <submittedName>
        <fullName evidence="2">Alpha/beta fold hydrolase</fullName>
    </submittedName>
</protein>
<dbReference type="PANTHER" id="PTHR43798">
    <property type="entry name" value="MONOACYLGLYCEROL LIPASE"/>
    <property type="match status" value="1"/>
</dbReference>
<reference evidence="3" key="1">
    <citation type="journal article" date="2019" name="Int. J. Syst. Evol. Microbiol.">
        <title>The Global Catalogue of Microorganisms (GCM) 10K type strain sequencing project: providing services to taxonomists for standard genome sequencing and annotation.</title>
        <authorList>
            <consortium name="The Broad Institute Genomics Platform"/>
            <consortium name="The Broad Institute Genome Sequencing Center for Infectious Disease"/>
            <person name="Wu L."/>
            <person name="Ma J."/>
        </authorList>
    </citation>
    <scope>NUCLEOTIDE SEQUENCE [LARGE SCALE GENOMIC DNA]</scope>
    <source>
        <strain evidence="3">CGMCC 4.7020</strain>
    </source>
</reference>
<gene>
    <name evidence="2" type="ORF">ACFQ5X_21680</name>
</gene>
<dbReference type="PANTHER" id="PTHR43798:SF33">
    <property type="entry name" value="HYDROLASE, PUTATIVE (AFU_ORTHOLOGUE AFUA_2G14860)-RELATED"/>
    <property type="match status" value="1"/>
</dbReference>
<evidence type="ECO:0000313" key="3">
    <source>
        <dbReference type="Proteomes" id="UP001597058"/>
    </source>
</evidence>
<evidence type="ECO:0000313" key="2">
    <source>
        <dbReference type="EMBL" id="MFD1308453.1"/>
    </source>
</evidence>
<keyword evidence="3" id="KW-1185">Reference proteome</keyword>
<dbReference type="SUPFAM" id="SSF53474">
    <property type="entry name" value="alpha/beta-Hydrolases"/>
    <property type="match status" value="1"/>
</dbReference>
<dbReference type="InterPro" id="IPR029058">
    <property type="entry name" value="AB_hydrolase_fold"/>
</dbReference>
<dbReference type="InterPro" id="IPR050266">
    <property type="entry name" value="AB_hydrolase_sf"/>
</dbReference>
<name>A0ABW3XG75_9ACTN</name>
<dbReference type="Gene3D" id="3.40.50.1820">
    <property type="entry name" value="alpha/beta hydrolase"/>
    <property type="match status" value="1"/>
</dbReference>
<dbReference type="RefSeq" id="WP_365769333.1">
    <property type="nucleotide sequence ID" value="NZ_JBHSKH010000020.1"/>
</dbReference>
<dbReference type="Pfam" id="PF00561">
    <property type="entry name" value="Abhydrolase_1"/>
    <property type="match status" value="1"/>
</dbReference>
<dbReference type="Proteomes" id="UP001597058">
    <property type="component" value="Unassembled WGS sequence"/>
</dbReference>
<comment type="caution">
    <text evidence="2">The sequence shown here is derived from an EMBL/GenBank/DDBJ whole genome shotgun (WGS) entry which is preliminary data.</text>
</comment>
<dbReference type="EMBL" id="JBHTMM010000027">
    <property type="protein sequence ID" value="MFD1308453.1"/>
    <property type="molecule type" value="Genomic_DNA"/>
</dbReference>
<evidence type="ECO:0000259" key="1">
    <source>
        <dbReference type="Pfam" id="PF00561"/>
    </source>
</evidence>
<sequence>MTGDRIALAVHDHGGDGPPLLLLHGAGRTLADWAAVAPLLTPRHRVLAVDLRGHGLSPSGTWTLPRVIEDIEGVLEEYGLPGALPVGHSLGGMIAVRYALDHPEVTPGAANLDGYGWGRPDQYVGLDPAYVDERLVQVRKSATAGLPGGPLPVDGLQTLLAQQRALSGQLGVPYELLETALLRSVRHTPDGRLELRPRREHALEMLAAIDSLDLFALFARMDRPLLLGRALRPTPPVPGKEWFDDLMRAYGMGLARDLTALAAQRPHVRVVGIDGTHAMLLESPGAVAAAVLAFAAEALTDPASVPFRYALPEPEE</sequence>
<dbReference type="GO" id="GO:0016787">
    <property type="term" value="F:hydrolase activity"/>
    <property type="evidence" value="ECO:0007669"/>
    <property type="project" value="UniProtKB-KW"/>
</dbReference>
<dbReference type="InterPro" id="IPR000073">
    <property type="entry name" value="AB_hydrolase_1"/>
</dbReference>
<accession>A0ABW3XG75</accession>
<feature type="domain" description="AB hydrolase-1" evidence="1">
    <location>
        <begin position="18"/>
        <end position="135"/>
    </location>
</feature>
<proteinExistence type="predicted"/>
<organism evidence="2 3">
    <name type="scientific">Streptomyces kaempferi</name>
    <dbReference type="NCBI Taxonomy" id="333725"/>
    <lineage>
        <taxon>Bacteria</taxon>
        <taxon>Bacillati</taxon>
        <taxon>Actinomycetota</taxon>
        <taxon>Actinomycetes</taxon>
        <taxon>Kitasatosporales</taxon>
        <taxon>Streptomycetaceae</taxon>
        <taxon>Streptomyces</taxon>
    </lineage>
</organism>
<keyword evidence="2" id="KW-0378">Hydrolase</keyword>